<evidence type="ECO:0000313" key="2">
    <source>
        <dbReference type="Proteomes" id="UP000478052"/>
    </source>
</evidence>
<keyword evidence="2" id="KW-1185">Reference proteome</keyword>
<protein>
    <submittedName>
        <fullName evidence="1">Uncharacterized protein</fullName>
    </submittedName>
</protein>
<proteinExistence type="predicted"/>
<accession>A0A6G0W0X1</accession>
<dbReference type="EMBL" id="VUJU01009782">
    <property type="protein sequence ID" value="KAF0717639.1"/>
    <property type="molecule type" value="Genomic_DNA"/>
</dbReference>
<name>A0A6G0W0X1_APHCR</name>
<dbReference type="OrthoDB" id="9973972at2759"/>
<gene>
    <name evidence="1" type="ORF">FWK35_00033597</name>
</gene>
<comment type="caution">
    <text evidence="1">The sequence shown here is derived from an EMBL/GenBank/DDBJ whole genome shotgun (WGS) entry which is preliminary data.</text>
</comment>
<dbReference type="AlphaFoldDB" id="A0A6G0W0X1"/>
<feature type="non-terminal residue" evidence="1">
    <location>
        <position position="48"/>
    </location>
</feature>
<reference evidence="1 2" key="1">
    <citation type="submission" date="2019-08" db="EMBL/GenBank/DDBJ databases">
        <title>Whole genome of Aphis craccivora.</title>
        <authorList>
            <person name="Voronova N.V."/>
            <person name="Shulinski R.S."/>
            <person name="Bandarenka Y.V."/>
            <person name="Zhorov D.G."/>
            <person name="Warner D."/>
        </authorList>
    </citation>
    <scope>NUCLEOTIDE SEQUENCE [LARGE SCALE GENOMIC DNA]</scope>
    <source>
        <strain evidence="1">180601</strain>
        <tissue evidence="1">Whole Body</tissue>
    </source>
</reference>
<sequence length="48" mass="5726">MDHGIPRTQNIVEAWHRRWSTLVGKPHVGVYTMIEELQKEQQRVDLEI</sequence>
<dbReference type="Proteomes" id="UP000478052">
    <property type="component" value="Unassembled WGS sequence"/>
</dbReference>
<organism evidence="1 2">
    <name type="scientific">Aphis craccivora</name>
    <name type="common">Cowpea aphid</name>
    <dbReference type="NCBI Taxonomy" id="307492"/>
    <lineage>
        <taxon>Eukaryota</taxon>
        <taxon>Metazoa</taxon>
        <taxon>Ecdysozoa</taxon>
        <taxon>Arthropoda</taxon>
        <taxon>Hexapoda</taxon>
        <taxon>Insecta</taxon>
        <taxon>Pterygota</taxon>
        <taxon>Neoptera</taxon>
        <taxon>Paraneoptera</taxon>
        <taxon>Hemiptera</taxon>
        <taxon>Sternorrhyncha</taxon>
        <taxon>Aphidomorpha</taxon>
        <taxon>Aphidoidea</taxon>
        <taxon>Aphididae</taxon>
        <taxon>Aphidini</taxon>
        <taxon>Aphis</taxon>
        <taxon>Aphis</taxon>
    </lineage>
</organism>
<evidence type="ECO:0000313" key="1">
    <source>
        <dbReference type="EMBL" id="KAF0717639.1"/>
    </source>
</evidence>